<sequence>MPGHIDLRSATAELRALVERARDGEEIVFTEDGELVAKLGPADHPSHPVAWEDLSREEKARRRKELVGRFAGQVDVDAFDAPLPDDILDAMNDPKIFPTDP</sequence>
<dbReference type="AlphaFoldDB" id="A0A858R3Y3"/>
<organism evidence="1 2">
    <name type="scientific">Aerophototrophica crusticola</name>
    <dbReference type="NCBI Taxonomy" id="1709002"/>
    <lineage>
        <taxon>Bacteria</taxon>
        <taxon>Pseudomonadati</taxon>
        <taxon>Pseudomonadota</taxon>
        <taxon>Alphaproteobacteria</taxon>
        <taxon>Rhodospirillales</taxon>
        <taxon>Rhodospirillaceae</taxon>
        <taxon>Aerophototrophica</taxon>
    </lineage>
</organism>
<dbReference type="EMBL" id="CP051775">
    <property type="protein sequence ID" value="QJE71806.1"/>
    <property type="molecule type" value="Genomic_DNA"/>
</dbReference>
<accession>A0A858R3Y3</accession>
<gene>
    <name evidence="1" type="ORF">HHL28_00575</name>
</gene>
<protein>
    <recommendedName>
        <fullName evidence="3">Prevent-host-death protein</fullName>
    </recommendedName>
</protein>
<reference evidence="1" key="1">
    <citation type="submission" date="2020-04" db="EMBL/GenBank/DDBJ databases">
        <title>A desert anoxygenic phototrophic bacterium fixes CO2 using RubisCO under aerobic conditions.</title>
        <authorList>
            <person name="Tang K."/>
        </authorList>
    </citation>
    <scope>NUCLEOTIDE SEQUENCE [LARGE SCALE GENOMIC DNA]</scope>
    <source>
        <strain evidence="1">MIMtkB3</strain>
    </source>
</reference>
<evidence type="ECO:0000313" key="1">
    <source>
        <dbReference type="EMBL" id="QJE71806.1"/>
    </source>
</evidence>
<evidence type="ECO:0000313" key="2">
    <source>
        <dbReference type="Proteomes" id="UP000501891"/>
    </source>
</evidence>
<evidence type="ECO:0008006" key="3">
    <source>
        <dbReference type="Google" id="ProtNLM"/>
    </source>
</evidence>
<keyword evidence="2" id="KW-1185">Reference proteome</keyword>
<proteinExistence type="predicted"/>
<dbReference type="KEGG" id="acru:HHL28_00575"/>
<name>A0A858R3Y3_9PROT</name>
<dbReference type="Proteomes" id="UP000501891">
    <property type="component" value="Chromosome"/>
</dbReference>